<accession>A0A8S9QRC8</accession>
<sequence length="76" mass="8950">MRIVAQPGQRLTYGWGDTVESRSGPEPQYDQVCPVVDRVKMRRFSLEWTKIAIWPSWERLWLVKDDPVIGGWNHKP</sequence>
<evidence type="ECO:0000313" key="1">
    <source>
        <dbReference type="EMBL" id="KAF3554287.1"/>
    </source>
</evidence>
<dbReference type="EMBL" id="QGKX02000996">
    <property type="protein sequence ID" value="KAF3554287.1"/>
    <property type="molecule type" value="Genomic_DNA"/>
</dbReference>
<comment type="caution">
    <text evidence="1">The sequence shown here is derived from an EMBL/GenBank/DDBJ whole genome shotgun (WGS) entry which is preliminary data.</text>
</comment>
<gene>
    <name evidence="1" type="ORF">F2Q69_00011782</name>
</gene>
<protein>
    <submittedName>
        <fullName evidence="1">Uncharacterized protein</fullName>
    </submittedName>
</protein>
<evidence type="ECO:0000313" key="2">
    <source>
        <dbReference type="Proteomes" id="UP000712600"/>
    </source>
</evidence>
<dbReference type="AlphaFoldDB" id="A0A8S9QRC8"/>
<proteinExistence type="predicted"/>
<organism evidence="1 2">
    <name type="scientific">Brassica cretica</name>
    <name type="common">Mustard</name>
    <dbReference type="NCBI Taxonomy" id="69181"/>
    <lineage>
        <taxon>Eukaryota</taxon>
        <taxon>Viridiplantae</taxon>
        <taxon>Streptophyta</taxon>
        <taxon>Embryophyta</taxon>
        <taxon>Tracheophyta</taxon>
        <taxon>Spermatophyta</taxon>
        <taxon>Magnoliopsida</taxon>
        <taxon>eudicotyledons</taxon>
        <taxon>Gunneridae</taxon>
        <taxon>Pentapetalae</taxon>
        <taxon>rosids</taxon>
        <taxon>malvids</taxon>
        <taxon>Brassicales</taxon>
        <taxon>Brassicaceae</taxon>
        <taxon>Brassiceae</taxon>
        <taxon>Brassica</taxon>
    </lineage>
</organism>
<name>A0A8S9QRC8_BRACR</name>
<reference evidence="1" key="1">
    <citation type="submission" date="2019-12" db="EMBL/GenBank/DDBJ databases">
        <title>Genome sequencing and annotation of Brassica cretica.</title>
        <authorList>
            <person name="Studholme D.J."/>
            <person name="Sarris P."/>
        </authorList>
    </citation>
    <scope>NUCLEOTIDE SEQUENCE</scope>
    <source>
        <strain evidence="1">PFS-109/04</strain>
        <tissue evidence="1">Leaf</tissue>
    </source>
</reference>
<dbReference type="Proteomes" id="UP000712600">
    <property type="component" value="Unassembled WGS sequence"/>
</dbReference>